<dbReference type="AlphaFoldDB" id="A0A382WFX4"/>
<reference evidence="1" key="1">
    <citation type="submission" date="2018-05" db="EMBL/GenBank/DDBJ databases">
        <authorList>
            <person name="Lanie J.A."/>
            <person name="Ng W.-L."/>
            <person name="Kazmierczak K.M."/>
            <person name="Andrzejewski T.M."/>
            <person name="Davidsen T.M."/>
            <person name="Wayne K.J."/>
            <person name="Tettelin H."/>
            <person name="Glass J.I."/>
            <person name="Rusch D."/>
            <person name="Podicherti R."/>
            <person name="Tsui H.-C.T."/>
            <person name="Winkler M.E."/>
        </authorList>
    </citation>
    <scope>NUCLEOTIDE SEQUENCE</scope>
</reference>
<name>A0A382WFX4_9ZZZZ</name>
<evidence type="ECO:0000313" key="1">
    <source>
        <dbReference type="EMBL" id="SVD57011.1"/>
    </source>
</evidence>
<feature type="non-terminal residue" evidence="1">
    <location>
        <position position="35"/>
    </location>
</feature>
<accession>A0A382WFX4</accession>
<organism evidence="1">
    <name type="scientific">marine metagenome</name>
    <dbReference type="NCBI Taxonomy" id="408172"/>
    <lineage>
        <taxon>unclassified sequences</taxon>
        <taxon>metagenomes</taxon>
        <taxon>ecological metagenomes</taxon>
    </lineage>
</organism>
<protein>
    <submittedName>
        <fullName evidence="1">Uncharacterized protein</fullName>
    </submittedName>
</protein>
<proteinExistence type="predicted"/>
<sequence length="35" mass="4208">MELVNNYEKWISDEWLDYISKNEGLKQNGSYNKTP</sequence>
<dbReference type="EMBL" id="UINC01159105">
    <property type="protein sequence ID" value="SVD57011.1"/>
    <property type="molecule type" value="Genomic_DNA"/>
</dbReference>
<gene>
    <name evidence="1" type="ORF">METZ01_LOCUS409865</name>
</gene>